<reference evidence="3 5" key="2">
    <citation type="journal article" date="2013" name="Nature">
        <title>Insights into bilaterian evolution from three spiralian genomes.</title>
        <authorList>
            <person name="Simakov O."/>
            <person name="Marletaz F."/>
            <person name="Cho S.J."/>
            <person name="Edsinger-Gonzales E."/>
            <person name="Havlak P."/>
            <person name="Hellsten U."/>
            <person name="Kuo D.H."/>
            <person name="Larsson T."/>
            <person name="Lv J."/>
            <person name="Arendt D."/>
            <person name="Savage R."/>
            <person name="Osoegawa K."/>
            <person name="de Jong P."/>
            <person name="Grimwood J."/>
            <person name="Chapman J.A."/>
            <person name="Shapiro H."/>
            <person name="Aerts A."/>
            <person name="Otillar R.P."/>
            <person name="Terry A.Y."/>
            <person name="Boore J.L."/>
            <person name="Grigoriev I.V."/>
            <person name="Lindberg D.R."/>
            <person name="Seaver E.C."/>
            <person name="Weisblat D.A."/>
            <person name="Putnam N.H."/>
            <person name="Rokhsar D.S."/>
        </authorList>
    </citation>
    <scope>NUCLEOTIDE SEQUENCE</scope>
</reference>
<feature type="region of interest" description="Disordered" evidence="1">
    <location>
        <begin position="347"/>
        <end position="375"/>
    </location>
</feature>
<dbReference type="InterPro" id="IPR009721">
    <property type="entry name" value="O-acyltransferase_WSD1_C"/>
</dbReference>
<keyword evidence="5" id="KW-1185">Reference proteome</keyword>
<dbReference type="Proteomes" id="UP000015101">
    <property type="component" value="Unassembled WGS sequence"/>
</dbReference>
<sequence length="663" mass="76431">MASYLASEPFDKKKPRWKVNFIFNYPKNLNTILFSCDPAMADGIYLMHVLQDALVDPVPLGFGRRHYGACNQDVDTFRSIIGGLTWFCRNFFTFKDKNKMFKKRKFSLQSQNLSKDEKKRNTPRVQDTSNQSRDSSLHDNTRYESNKRKLLVYGPITMQPFLTFRDVTRATLDELMLTLLTSSLREYLQHIHGFINPHDVAANISVALQNLLPQKRDPDNDVSSSRDQVESTSYASESNRSGENNNENHDKLLGQCDTSDTPSEDSQIPVLSPFSYKLSNLIAQKIQPSSPKKIEPHKSKRRKKSPIKKERIPSPKKTYNSKEILLNPLRLLKQTEDDEQTSVTIHTHIPSTQLTQNHELSRQNDEEIEKEETPQKEIRHLTTTLSTPQSPRKIIKAHRSFSNPNPSFVNWSSKRFKFLRSKNSKNDVDNENNNVNTDDKPIGFARTIATPPNLNFRPSAIHFTYVSNTNQDAKIEPGHMMFYKCCQILNSLLPQCIAGWLFRKIYGQPSVAYNSCIGPETQMCIDTKPIRNIFFWGPLKTNNCLGFSLMTYQSSITITLNANENLANPELIFDFFVKKLADLKELLKNRRVKHQPRFDTIFVPFSKMKMTKKTKHYLEDETGEKYEFRNLRASRKRSFYKQSKTRASMVTIATLAGPQNPDS</sequence>
<protein>
    <recommendedName>
        <fullName evidence="2">O-acyltransferase WSD1 C-terminal domain-containing protein</fullName>
    </recommendedName>
</protein>
<evidence type="ECO:0000313" key="5">
    <source>
        <dbReference type="Proteomes" id="UP000015101"/>
    </source>
</evidence>
<feature type="compositionally biased region" description="Low complexity" evidence="1">
    <location>
        <begin position="236"/>
        <end position="245"/>
    </location>
</feature>
<evidence type="ECO:0000256" key="1">
    <source>
        <dbReference type="SAM" id="MobiDB-lite"/>
    </source>
</evidence>
<feature type="compositionally biased region" description="Polar residues" evidence="1">
    <location>
        <begin position="123"/>
        <end position="134"/>
    </location>
</feature>
<feature type="compositionally biased region" description="Basic and acidic residues" evidence="1">
    <location>
        <begin position="359"/>
        <end position="375"/>
    </location>
</feature>
<accession>T1ETV6</accession>
<dbReference type="InParanoid" id="T1ETV6"/>
<feature type="region of interest" description="Disordered" evidence="1">
    <location>
        <begin position="283"/>
        <end position="321"/>
    </location>
</feature>
<feature type="compositionally biased region" description="Polar residues" evidence="1">
    <location>
        <begin position="221"/>
        <end position="235"/>
    </location>
</feature>
<evidence type="ECO:0000313" key="4">
    <source>
        <dbReference type="EnsemblMetazoa" id="HelroP163297"/>
    </source>
</evidence>
<dbReference type="CTD" id="20200006"/>
<feature type="region of interest" description="Disordered" evidence="1">
    <location>
        <begin position="111"/>
        <end position="141"/>
    </location>
</feature>
<reference evidence="5" key="1">
    <citation type="submission" date="2012-12" db="EMBL/GenBank/DDBJ databases">
        <authorList>
            <person name="Hellsten U."/>
            <person name="Grimwood J."/>
            <person name="Chapman J.A."/>
            <person name="Shapiro H."/>
            <person name="Aerts A."/>
            <person name="Otillar R.P."/>
            <person name="Terry A.Y."/>
            <person name="Boore J.L."/>
            <person name="Simakov O."/>
            <person name="Marletaz F."/>
            <person name="Cho S.-J."/>
            <person name="Edsinger-Gonzales E."/>
            <person name="Havlak P."/>
            <person name="Kuo D.-H."/>
            <person name="Larsson T."/>
            <person name="Lv J."/>
            <person name="Arendt D."/>
            <person name="Savage R."/>
            <person name="Osoegawa K."/>
            <person name="de Jong P."/>
            <person name="Lindberg D.R."/>
            <person name="Seaver E.C."/>
            <person name="Weisblat D.A."/>
            <person name="Putnam N.H."/>
            <person name="Grigoriev I.V."/>
            <person name="Rokhsar D.S."/>
        </authorList>
    </citation>
    <scope>NUCLEOTIDE SEQUENCE</scope>
</reference>
<dbReference type="KEGG" id="hro:HELRODRAFT_163297"/>
<proteinExistence type="predicted"/>
<dbReference type="EMBL" id="AMQM01001368">
    <property type="status" value="NOT_ANNOTATED_CDS"/>
    <property type="molecule type" value="Genomic_DNA"/>
</dbReference>
<feature type="compositionally biased region" description="Polar residues" evidence="1">
    <location>
        <begin position="347"/>
        <end position="358"/>
    </location>
</feature>
<organism evidence="4 5">
    <name type="scientific">Helobdella robusta</name>
    <name type="common">Californian leech</name>
    <dbReference type="NCBI Taxonomy" id="6412"/>
    <lineage>
        <taxon>Eukaryota</taxon>
        <taxon>Metazoa</taxon>
        <taxon>Spiralia</taxon>
        <taxon>Lophotrochozoa</taxon>
        <taxon>Annelida</taxon>
        <taxon>Clitellata</taxon>
        <taxon>Hirudinea</taxon>
        <taxon>Rhynchobdellida</taxon>
        <taxon>Glossiphoniidae</taxon>
        <taxon>Helobdella</taxon>
    </lineage>
</organism>
<dbReference type="HOGENOM" id="CLU_414059_0_0_1"/>
<dbReference type="EMBL" id="KB097495">
    <property type="protein sequence ID" value="ESN96251.1"/>
    <property type="molecule type" value="Genomic_DNA"/>
</dbReference>
<feature type="region of interest" description="Disordered" evidence="1">
    <location>
        <begin position="215"/>
        <end position="269"/>
    </location>
</feature>
<dbReference type="OrthoDB" id="619536at2759"/>
<evidence type="ECO:0000313" key="3">
    <source>
        <dbReference type="EMBL" id="ESN96251.1"/>
    </source>
</evidence>
<dbReference type="RefSeq" id="XP_009025453.1">
    <property type="nucleotide sequence ID" value="XM_009027205.1"/>
</dbReference>
<dbReference type="AlphaFoldDB" id="T1ETV6"/>
<feature type="compositionally biased region" description="Polar residues" evidence="1">
    <location>
        <begin position="256"/>
        <end position="266"/>
    </location>
</feature>
<dbReference type="GeneID" id="20200006"/>
<name>T1ETV6_HELRO</name>
<dbReference type="EnsemblMetazoa" id="HelroT163297">
    <property type="protein sequence ID" value="HelroP163297"/>
    <property type="gene ID" value="HelroG163297"/>
</dbReference>
<gene>
    <name evidence="4" type="primary">20200006</name>
    <name evidence="3" type="ORF">HELRODRAFT_163297</name>
</gene>
<reference evidence="4" key="3">
    <citation type="submission" date="2015-06" db="UniProtKB">
        <authorList>
            <consortium name="EnsemblMetazoa"/>
        </authorList>
    </citation>
    <scope>IDENTIFICATION</scope>
</reference>
<evidence type="ECO:0000259" key="2">
    <source>
        <dbReference type="Pfam" id="PF06974"/>
    </source>
</evidence>
<feature type="domain" description="O-acyltransferase WSD1 C-terminal" evidence="2">
    <location>
        <begin position="465"/>
        <end position="584"/>
    </location>
</feature>
<dbReference type="STRING" id="6412.T1ETV6"/>
<dbReference type="Pfam" id="PF06974">
    <property type="entry name" value="WS_DGAT_C"/>
    <property type="match status" value="1"/>
</dbReference>